<dbReference type="PANTHER" id="PTHR42849:SF1">
    <property type="entry name" value="N-ACETYLNEURAMINATE LYASE"/>
    <property type="match status" value="1"/>
</dbReference>
<accession>A0A1V5SJV2</accession>
<dbReference type="Proteomes" id="UP000485569">
    <property type="component" value="Unassembled WGS sequence"/>
</dbReference>
<dbReference type="PRINTS" id="PR00146">
    <property type="entry name" value="DHPICSNTHASE"/>
</dbReference>
<comment type="caution">
    <text evidence="5">The sequence shown here is derived from an EMBL/GenBank/DDBJ whole genome shotgun (WGS) entry which is preliminary data.</text>
</comment>
<proteinExistence type="inferred from homology"/>
<dbReference type="AlphaFoldDB" id="A0A1V5SJV2"/>
<dbReference type="Pfam" id="PF00701">
    <property type="entry name" value="DHDPS"/>
    <property type="match status" value="1"/>
</dbReference>
<dbReference type="EMBL" id="MWBQ01000197">
    <property type="protein sequence ID" value="OQA54765.1"/>
    <property type="molecule type" value="Genomic_DNA"/>
</dbReference>
<evidence type="ECO:0000256" key="2">
    <source>
        <dbReference type="PIRNR" id="PIRNR001365"/>
    </source>
</evidence>
<evidence type="ECO:0000256" key="3">
    <source>
        <dbReference type="PIRSR" id="PIRSR001365-1"/>
    </source>
</evidence>
<protein>
    <submittedName>
        <fullName evidence="5">4-hydroxy-tetrahydrodipicolinate synthase</fullName>
        <ecNumber evidence="5">4.3.3.7</ecNumber>
    </submittedName>
</protein>
<dbReference type="GO" id="GO:0008747">
    <property type="term" value="F:N-acetylneuraminate lyase activity"/>
    <property type="evidence" value="ECO:0007669"/>
    <property type="project" value="TreeGrafter"/>
</dbReference>
<dbReference type="CDD" id="cd00408">
    <property type="entry name" value="DHDPS-like"/>
    <property type="match status" value="1"/>
</dbReference>
<keyword evidence="1 2" id="KW-0456">Lyase</keyword>
<dbReference type="EC" id="4.3.3.7" evidence="5"/>
<dbReference type="Gene3D" id="3.20.20.70">
    <property type="entry name" value="Aldolase class I"/>
    <property type="match status" value="1"/>
</dbReference>
<dbReference type="SMART" id="SM01130">
    <property type="entry name" value="DHDPS"/>
    <property type="match status" value="1"/>
</dbReference>
<comment type="similarity">
    <text evidence="2">Belongs to the DapA family.</text>
</comment>
<feature type="binding site" evidence="4">
    <location>
        <position position="210"/>
    </location>
    <ligand>
        <name>pyruvate</name>
        <dbReference type="ChEBI" id="CHEBI:15361"/>
    </ligand>
</feature>
<evidence type="ECO:0000313" key="5">
    <source>
        <dbReference type="EMBL" id="OQA54765.1"/>
    </source>
</evidence>
<dbReference type="GO" id="GO:0008840">
    <property type="term" value="F:4-hydroxy-tetrahydrodipicolinate synthase activity"/>
    <property type="evidence" value="ECO:0007669"/>
    <property type="project" value="UniProtKB-EC"/>
</dbReference>
<organism evidence="5">
    <name type="scientific">Candidatus Atribacter allofermentans</name>
    <dbReference type="NCBI Taxonomy" id="1852833"/>
    <lineage>
        <taxon>Bacteria</taxon>
        <taxon>Pseudomonadati</taxon>
        <taxon>Atribacterota</taxon>
        <taxon>Atribacteria</taxon>
        <taxon>Atribacterales</taxon>
        <taxon>Atribacteraceae</taxon>
        <taxon>Atribacter</taxon>
    </lineage>
</organism>
<evidence type="ECO:0000256" key="1">
    <source>
        <dbReference type="ARBA" id="ARBA00023239"/>
    </source>
</evidence>
<feature type="active site" description="Proton donor/acceptor" evidence="3">
    <location>
        <position position="139"/>
    </location>
</feature>
<sequence length="297" mass="32847">MNADNIHGVIVPVVTPINDKEEIDQKALQGIIERLIKAEVNGIFMGGSAGEGPLLPIHEWTQLMQKTFEFTQNRVILMGGVMDTSSAKIKEKIRILKDIGYSYVVVTPSFYISIHSESEQFRLFAECYEECDGMEMIAYNIPSCTGSKLSINVLCDLAHRGWIHCCKESSGVADYYTELIQKGKDAGLSVLMGDEISMLSALFVGANGIVPGCANVEPTTFVSVYRSVLQKKFDDLRKYYDRVIALRNNLPLAGTCWIAGIKYALSVLGFGNGKVLSPLEPLNEEQKARVERFLSSS</sequence>
<dbReference type="GO" id="GO:0019262">
    <property type="term" value="P:N-acetylneuraminate catabolic process"/>
    <property type="evidence" value="ECO:0007669"/>
    <property type="project" value="TreeGrafter"/>
</dbReference>
<dbReference type="SUPFAM" id="SSF51569">
    <property type="entry name" value="Aldolase"/>
    <property type="match status" value="1"/>
</dbReference>
<dbReference type="PANTHER" id="PTHR42849">
    <property type="entry name" value="N-ACETYLNEURAMINATE LYASE"/>
    <property type="match status" value="1"/>
</dbReference>
<gene>
    <name evidence="5" type="primary">dapA_2</name>
    <name evidence="5" type="ORF">BWY41_01909</name>
</gene>
<reference evidence="5" key="1">
    <citation type="submission" date="2017-02" db="EMBL/GenBank/DDBJ databases">
        <title>Delving into the versatile metabolic prowess of the omnipresent phylum Bacteroidetes.</title>
        <authorList>
            <person name="Nobu M.K."/>
            <person name="Mei R."/>
            <person name="Narihiro T."/>
            <person name="Kuroda K."/>
            <person name="Liu W.-T."/>
        </authorList>
    </citation>
    <scope>NUCLEOTIDE SEQUENCE</scope>
    <source>
        <strain evidence="5">ADurb.Bin276</strain>
    </source>
</reference>
<dbReference type="InterPro" id="IPR002220">
    <property type="entry name" value="DapA-like"/>
</dbReference>
<dbReference type="GO" id="GO:0005829">
    <property type="term" value="C:cytosol"/>
    <property type="evidence" value="ECO:0007669"/>
    <property type="project" value="TreeGrafter"/>
</dbReference>
<name>A0A1V5SJV2_9BACT</name>
<evidence type="ECO:0000256" key="4">
    <source>
        <dbReference type="PIRSR" id="PIRSR001365-2"/>
    </source>
</evidence>
<feature type="active site" description="Schiff-base intermediate with substrate" evidence="3">
    <location>
        <position position="167"/>
    </location>
</feature>
<dbReference type="InterPro" id="IPR013785">
    <property type="entry name" value="Aldolase_TIM"/>
</dbReference>
<dbReference type="PIRSF" id="PIRSF001365">
    <property type="entry name" value="DHDPS"/>
    <property type="match status" value="1"/>
</dbReference>